<dbReference type="CDD" id="cd00056">
    <property type="entry name" value="ENDO3c"/>
    <property type="match status" value="1"/>
</dbReference>
<dbReference type="PANTHER" id="PTHR42944">
    <property type="entry name" value="ADENINE DNA GLYCOSYLASE"/>
    <property type="match status" value="1"/>
</dbReference>
<dbReference type="InterPro" id="IPR000445">
    <property type="entry name" value="HhH_motif"/>
</dbReference>
<accession>A0A1W2AQV3</accession>
<dbReference type="InterPro" id="IPR029119">
    <property type="entry name" value="MutY_C"/>
</dbReference>
<evidence type="ECO:0000256" key="10">
    <source>
        <dbReference type="ARBA" id="ARBA00023004"/>
    </source>
</evidence>
<dbReference type="AlphaFoldDB" id="A0A1W2AQV3"/>
<dbReference type="GO" id="GO:0035485">
    <property type="term" value="F:adenine/guanine mispair binding"/>
    <property type="evidence" value="ECO:0007669"/>
    <property type="project" value="TreeGrafter"/>
</dbReference>
<evidence type="ECO:0000313" key="17">
    <source>
        <dbReference type="Proteomes" id="UP000192708"/>
    </source>
</evidence>
<evidence type="ECO:0000256" key="7">
    <source>
        <dbReference type="ARBA" id="ARBA00022723"/>
    </source>
</evidence>
<dbReference type="Proteomes" id="UP000192708">
    <property type="component" value="Unassembled WGS sequence"/>
</dbReference>
<keyword evidence="7" id="KW-0479">Metal-binding</keyword>
<dbReference type="Pfam" id="PF00730">
    <property type="entry name" value="HhH-GPD"/>
    <property type="match status" value="1"/>
</dbReference>
<sequence>MSSFAQKLVKWHQNYGRRGLPWQGVRDPYKVWLSEIMLQQTQVATVIDRYQLFLSKFPTVNALAQAPLDDVMALWAGLGYYTRARNLHACAKIIASEFNGKFPEEPETLNKLPGIGKSTARAIAAFCFNHSASILDANVQRLIARVYGIEGSLKTSSENKKLWDLADQLVPKEAALMPIYTQALMDFGATVCKPTAPICQNQVVNNCVYSADCIAFKNGLVMQIPLKIKKSPSKIVVSEMLLILSQDEILLEKRPSSGIWGGLWTLPETPWVEVKSENEVSNTSFQLEQFQPVVTFTNQSIYDEAKILAPLKHVFTHRTLYFSTKVVRVQKNMVKCNQSCDWVKKSDLGHLGLPTPIKKLLADFQVLKRVD</sequence>
<dbReference type="STRING" id="1938817.SAMN06296008_11016"/>
<evidence type="ECO:0000256" key="11">
    <source>
        <dbReference type="ARBA" id="ARBA00023014"/>
    </source>
</evidence>
<dbReference type="Pfam" id="PF14815">
    <property type="entry name" value="NUDIX_4"/>
    <property type="match status" value="1"/>
</dbReference>
<dbReference type="InterPro" id="IPR044298">
    <property type="entry name" value="MIG/MutY"/>
</dbReference>
<evidence type="ECO:0000259" key="15">
    <source>
        <dbReference type="SMART" id="SM00478"/>
    </source>
</evidence>
<comment type="similarity">
    <text evidence="3 14">Belongs to the Nth/MutY family.</text>
</comment>
<dbReference type="NCBIfam" id="TIGR01084">
    <property type="entry name" value="mutY"/>
    <property type="match status" value="1"/>
</dbReference>
<dbReference type="SMART" id="SM00478">
    <property type="entry name" value="ENDO3c"/>
    <property type="match status" value="1"/>
</dbReference>
<evidence type="ECO:0000256" key="2">
    <source>
        <dbReference type="ARBA" id="ARBA00002933"/>
    </source>
</evidence>
<comment type="cofactor">
    <cofactor evidence="14">
        <name>[4Fe-4S] cluster</name>
        <dbReference type="ChEBI" id="CHEBI:49883"/>
    </cofactor>
    <text evidence="14">Binds 1 [4Fe-4S] cluster.</text>
</comment>
<protein>
    <recommendedName>
        <fullName evidence="5 14">Adenine DNA glycosylase</fullName>
        <ecNumber evidence="4 14">3.2.2.31</ecNumber>
    </recommendedName>
</protein>
<name>A0A1W2AQV3_9BURK</name>
<dbReference type="GO" id="GO:0051539">
    <property type="term" value="F:4 iron, 4 sulfur cluster binding"/>
    <property type="evidence" value="ECO:0007669"/>
    <property type="project" value="UniProtKB-UniRule"/>
</dbReference>
<evidence type="ECO:0000256" key="5">
    <source>
        <dbReference type="ARBA" id="ARBA00022023"/>
    </source>
</evidence>
<dbReference type="GO" id="GO:0006284">
    <property type="term" value="P:base-excision repair"/>
    <property type="evidence" value="ECO:0007669"/>
    <property type="project" value="UniProtKB-UniRule"/>
</dbReference>
<dbReference type="FunFam" id="1.10.340.30:FF:000002">
    <property type="entry name" value="Adenine DNA glycosylase"/>
    <property type="match status" value="1"/>
</dbReference>
<dbReference type="EC" id="3.2.2.31" evidence="4 14"/>
<dbReference type="InterPro" id="IPR005760">
    <property type="entry name" value="A/G_AdeGlyc_MutY"/>
</dbReference>
<evidence type="ECO:0000256" key="1">
    <source>
        <dbReference type="ARBA" id="ARBA00000843"/>
    </source>
</evidence>
<comment type="catalytic activity">
    <reaction evidence="1 14">
        <text>Hydrolyzes free adenine bases from 7,8-dihydro-8-oxoguanine:adenine mismatched double-stranded DNA, leaving an apurinic site.</text>
        <dbReference type="EC" id="3.2.2.31"/>
    </reaction>
</comment>
<evidence type="ECO:0000256" key="14">
    <source>
        <dbReference type="RuleBase" id="RU365096"/>
    </source>
</evidence>
<evidence type="ECO:0000256" key="13">
    <source>
        <dbReference type="ARBA" id="ARBA00023295"/>
    </source>
</evidence>
<dbReference type="GO" id="GO:0046872">
    <property type="term" value="F:metal ion binding"/>
    <property type="evidence" value="ECO:0007669"/>
    <property type="project" value="UniProtKB-UniRule"/>
</dbReference>
<keyword evidence="6" id="KW-0004">4Fe-4S</keyword>
<dbReference type="PANTHER" id="PTHR42944:SF1">
    <property type="entry name" value="ADENINE DNA GLYCOSYLASE"/>
    <property type="match status" value="1"/>
</dbReference>
<dbReference type="Gene3D" id="3.90.79.10">
    <property type="entry name" value="Nucleoside Triphosphate Pyrophosphohydrolase"/>
    <property type="match status" value="1"/>
</dbReference>
<dbReference type="GO" id="GO:0000701">
    <property type="term" value="F:purine-specific mismatch base pair DNA N-glycosylase activity"/>
    <property type="evidence" value="ECO:0007669"/>
    <property type="project" value="UniProtKB-EC"/>
</dbReference>
<dbReference type="GO" id="GO:0006298">
    <property type="term" value="P:mismatch repair"/>
    <property type="evidence" value="ECO:0007669"/>
    <property type="project" value="TreeGrafter"/>
</dbReference>
<dbReference type="CDD" id="cd03431">
    <property type="entry name" value="NUDIX_DNA_Glycosylase_C-MutY"/>
    <property type="match status" value="1"/>
</dbReference>
<dbReference type="InterPro" id="IPR015797">
    <property type="entry name" value="NUDIX_hydrolase-like_dom_sf"/>
</dbReference>
<keyword evidence="17" id="KW-1185">Reference proteome</keyword>
<dbReference type="GO" id="GO:0032357">
    <property type="term" value="F:oxidized purine DNA binding"/>
    <property type="evidence" value="ECO:0007669"/>
    <property type="project" value="TreeGrafter"/>
</dbReference>
<proteinExistence type="inferred from homology"/>
<dbReference type="SUPFAM" id="SSF48150">
    <property type="entry name" value="DNA-glycosylase"/>
    <property type="match status" value="1"/>
</dbReference>
<keyword evidence="8 14" id="KW-0227">DNA damage</keyword>
<evidence type="ECO:0000256" key="3">
    <source>
        <dbReference type="ARBA" id="ARBA00008343"/>
    </source>
</evidence>
<keyword evidence="13 14" id="KW-0326">Glycosidase</keyword>
<dbReference type="InterPro" id="IPR023170">
    <property type="entry name" value="HhH_base_excis_C"/>
</dbReference>
<dbReference type="SUPFAM" id="SSF55811">
    <property type="entry name" value="Nudix"/>
    <property type="match status" value="1"/>
</dbReference>
<dbReference type="EMBL" id="FWXJ01000010">
    <property type="protein sequence ID" value="SMC62900.1"/>
    <property type="molecule type" value="Genomic_DNA"/>
</dbReference>
<organism evidence="16 17">
    <name type="scientific">Polynucleobacter kasalickyi</name>
    <dbReference type="NCBI Taxonomy" id="1938817"/>
    <lineage>
        <taxon>Bacteria</taxon>
        <taxon>Pseudomonadati</taxon>
        <taxon>Pseudomonadota</taxon>
        <taxon>Betaproteobacteria</taxon>
        <taxon>Burkholderiales</taxon>
        <taxon>Burkholderiaceae</taxon>
        <taxon>Polynucleobacter</taxon>
    </lineage>
</organism>
<feature type="domain" description="HhH-GPD" evidence="15">
    <location>
        <begin position="37"/>
        <end position="190"/>
    </location>
</feature>
<dbReference type="Pfam" id="PF00633">
    <property type="entry name" value="HHH"/>
    <property type="match status" value="1"/>
</dbReference>
<keyword evidence="12" id="KW-0234">DNA repair</keyword>
<keyword evidence="11" id="KW-0411">Iron-sulfur</keyword>
<evidence type="ECO:0000256" key="4">
    <source>
        <dbReference type="ARBA" id="ARBA00012045"/>
    </source>
</evidence>
<dbReference type="InterPro" id="IPR003265">
    <property type="entry name" value="HhH-GPD_domain"/>
</dbReference>
<evidence type="ECO:0000313" key="16">
    <source>
        <dbReference type="EMBL" id="SMC62900.1"/>
    </source>
</evidence>
<evidence type="ECO:0000256" key="6">
    <source>
        <dbReference type="ARBA" id="ARBA00022485"/>
    </source>
</evidence>
<evidence type="ECO:0000256" key="8">
    <source>
        <dbReference type="ARBA" id="ARBA00022763"/>
    </source>
</evidence>
<reference evidence="16 17" key="1">
    <citation type="submission" date="2017-04" db="EMBL/GenBank/DDBJ databases">
        <authorList>
            <person name="Afonso C.L."/>
            <person name="Miller P.J."/>
            <person name="Scott M.A."/>
            <person name="Spackman E."/>
            <person name="Goraichik I."/>
            <person name="Dimitrov K.M."/>
            <person name="Suarez D.L."/>
            <person name="Swayne D.E."/>
        </authorList>
    </citation>
    <scope>NUCLEOTIDE SEQUENCE [LARGE SCALE GENOMIC DNA]</scope>
    <source>
        <strain evidence="16 17">VK13</strain>
    </source>
</reference>
<dbReference type="Gene3D" id="1.10.1670.10">
    <property type="entry name" value="Helix-hairpin-Helix base-excision DNA repair enzymes (C-terminal)"/>
    <property type="match status" value="1"/>
</dbReference>
<comment type="function">
    <text evidence="2">Adenine glycosylase active on G-A mispairs. MutY also corrects error-prone DNA synthesis past GO lesions which are due to the oxidatively damaged form of guanine: 7,8-dihydro-8-oxoguanine (8-oxo-dGTP).</text>
</comment>
<gene>
    <name evidence="16" type="ORF">SAMN06296008_11016</name>
</gene>
<dbReference type="GO" id="GO:0034039">
    <property type="term" value="F:8-oxo-7,8-dihydroguanine DNA N-glycosylase activity"/>
    <property type="evidence" value="ECO:0007669"/>
    <property type="project" value="TreeGrafter"/>
</dbReference>
<dbReference type="Gene3D" id="1.10.340.30">
    <property type="entry name" value="Hypothetical protein, domain 2"/>
    <property type="match status" value="1"/>
</dbReference>
<dbReference type="InterPro" id="IPR011257">
    <property type="entry name" value="DNA_glycosylase"/>
</dbReference>
<dbReference type="RefSeq" id="WP_234986997.1">
    <property type="nucleotide sequence ID" value="NZ_FWXJ01000010.1"/>
</dbReference>
<evidence type="ECO:0000256" key="12">
    <source>
        <dbReference type="ARBA" id="ARBA00023204"/>
    </source>
</evidence>
<keyword evidence="9" id="KW-0378">Hydrolase</keyword>
<evidence type="ECO:0000256" key="9">
    <source>
        <dbReference type="ARBA" id="ARBA00022801"/>
    </source>
</evidence>
<keyword evidence="10 14" id="KW-0408">Iron</keyword>